<keyword evidence="3" id="KW-1185">Reference proteome</keyword>
<protein>
    <submittedName>
        <fullName evidence="2">Uncharacterized protein</fullName>
    </submittedName>
</protein>
<proteinExistence type="predicted"/>
<accession>A0A7J8IMW0</accession>
<feature type="region of interest" description="Disordered" evidence="1">
    <location>
        <begin position="1"/>
        <end position="133"/>
    </location>
</feature>
<comment type="caution">
    <text evidence="2">The sequence shown here is derived from an EMBL/GenBank/DDBJ whole genome shotgun (WGS) entry which is preliminary data.</text>
</comment>
<evidence type="ECO:0000313" key="3">
    <source>
        <dbReference type="Proteomes" id="UP000593571"/>
    </source>
</evidence>
<evidence type="ECO:0000256" key="1">
    <source>
        <dbReference type="SAM" id="MobiDB-lite"/>
    </source>
</evidence>
<organism evidence="2 3">
    <name type="scientific">Rousettus aegyptiacus</name>
    <name type="common">Egyptian fruit bat</name>
    <name type="synonym">Pteropus aegyptiacus</name>
    <dbReference type="NCBI Taxonomy" id="9407"/>
    <lineage>
        <taxon>Eukaryota</taxon>
        <taxon>Metazoa</taxon>
        <taxon>Chordata</taxon>
        <taxon>Craniata</taxon>
        <taxon>Vertebrata</taxon>
        <taxon>Euteleostomi</taxon>
        <taxon>Mammalia</taxon>
        <taxon>Eutheria</taxon>
        <taxon>Laurasiatheria</taxon>
        <taxon>Chiroptera</taxon>
        <taxon>Yinpterochiroptera</taxon>
        <taxon>Pteropodoidea</taxon>
        <taxon>Pteropodidae</taxon>
        <taxon>Rousettinae</taxon>
        <taxon>Rousettus</taxon>
    </lineage>
</organism>
<feature type="compositionally biased region" description="Basic and acidic residues" evidence="1">
    <location>
        <begin position="40"/>
        <end position="49"/>
    </location>
</feature>
<sequence>MAPSGSARYTQVPSCPGPASLLMPLAEEGPRTSRRGARVVWRENAHDASCRLQDARGPGPRHGQTVAHWSPGPCPATTGLGRQSRASGPGGADARSSPPPHPHGGHRHSGAEPPFPEAPGARGGLGRPRVLKA</sequence>
<name>A0A7J8IMW0_ROUAE</name>
<dbReference type="Proteomes" id="UP000593571">
    <property type="component" value="Unassembled WGS sequence"/>
</dbReference>
<gene>
    <name evidence="2" type="ORF">HJG63_010480</name>
</gene>
<reference evidence="2 3" key="1">
    <citation type="journal article" date="2020" name="Nature">
        <title>Six reference-quality genomes reveal evolution of bat adaptations.</title>
        <authorList>
            <person name="Jebb D."/>
            <person name="Huang Z."/>
            <person name="Pippel M."/>
            <person name="Hughes G.M."/>
            <person name="Lavrichenko K."/>
            <person name="Devanna P."/>
            <person name="Winkler S."/>
            <person name="Jermiin L.S."/>
            <person name="Skirmuntt E.C."/>
            <person name="Katzourakis A."/>
            <person name="Burkitt-Gray L."/>
            <person name="Ray D.A."/>
            <person name="Sullivan K.A.M."/>
            <person name="Roscito J.G."/>
            <person name="Kirilenko B.M."/>
            <person name="Davalos L.M."/>
            <person name="Corthals A.P."/>
            <person name="Power M.L."/>
            <person name="Jones G."/>
            <person name="Ransome R.D."/>
            <person name="Dechmann D.K.N."/>
            <person name="Locatelli A.G."/>
            <person name="Puechmaille S.J."/>
            <person name="Fedrigo O."/>
            <person name="Jarvis E.D."/>
            <person name="Hiller M."/>
            <person name="Vernes S.C."/>
            <person name="Myers E.W."/>
            <person name="Teeling E.C."/>
        </authorList>
    </citation>
    <scope>NUCLEOTIDE SEQUENCE [LARGE SCALE GENOMIC DNA]</scope>
    <source>
        <strain evidence="2">MRouAeg1</strain>
        <tissue evidence="2">Muscle</tissue>
    </source>
</reference>
<evidence type="ECO:0000313" key="2">
    <source>
        <dbReference type="EMBL" id="KAF6485222.1"/>
    </source>
</evidence>
<dbReference type="EMBL" id="JACASE010000003">
    <property type="protein sequence ID" value="KAF6485222.1"/>
    <property type="molecule type" value="Genomic_DNA"/>
</dbReference>
<dbReference type="AlphaFoldDB" id="A0A7J8IMW0"/>